<dbReference type="AlphaFoldDB" id="A0A8H4AMS1"/>
<reference evidence="2 3" key="1">
    <citation type="journal article" date="2019" name="Environ. Microbiol.">
        <title>At the nexus of three kingdoms: the genome of the mycorrhizal fungus Gigaspora margarita provides insights into plant, endobacterial and fungal interactions.</title>
        <authorList>
            <person name="Venice F."/>
            <person name="Ghignone S."/>
            <person name="Salvioli di Fossalunga A."/>
            <person name="Amselem J."/>
            <person name="Novero M."/>
            <person name="Xianan X."/>
            <person name="Sedzielewska Toro K."/>
            <person name="Morin E."/>
            <person name="Lipzen A."/>
            <person name="Grigoriev I.V."/>
            <person name="Henrissat B."/>
            <person name="Martin F.M."/>
            <person name="Bonfante P."/>
        </authorList>
    </citation>
    <scope>NUCLEOTIDE SEQUENCE [LARGE SCALE GENOMIC DNA]</scope>
    <source>
        <strain evidence="2 3">BEG34</strain>
    </source>
</reference>
<proteinExistence type="predicted"/>
<sequence>MDRYGIWGDGYQNEVEAEKDKNKAFTYYQNPADIELDEETSTLESKGNAPGEEDYQRLVEIEKDIATKLDKKEKKEKELEDAPARPGDNRNNETIEEDQEISNINYKQLTKLNLGNEEKKIGPDELIDQDLANRSPS</sequence>
<keyword evidence="3" id="KW-1185">Reference proteome</keyword>
<comment type="caution">
    <text evidence="2">The sequence shown here is derived from an EMBL/GenBank/DDBJ whole genome shotgun (WGS) entry which is preliminary data.</text>
</comment>
<feature type="region of interest" description="Disordered" evidence="1">
    <location>
        <begin position="39"/>
        <end position="58"/>
    </location>
</feature>
<accession>A0A8H4AMS1</accession>
<feature type="region of interest" description="Disordered" evidence="1">
    <location>
        <begin position="116"/>
        <end position="137"/>
    </location>
</feature>
<evidence type="ECO:0000313" key="2">
    <source>
        <dbReference type="EMBL" id="KAF0514377.1"/>
    </source>
</evidence>
<organism evidence="2 3">
    <name type="scientific">Gigaspora margarita</name>
    <dbReference type="NCBI Taxonomy" id="4874"/>
    <lineage>
        <taxon>Eukaryota</taxon>
        <taxon>Fungi</taxon>
        <taxon>Fungi incertae sedis</taxon>
        <taxon>Mucoromycota</taxon>
        <taxon>Glomeromycotina</taxon>
        <taxon>Glomeromycetes</taxon>
        <taxon>Diversisporales</taxon>
        <taxon>Gigasporaceae</taxon>
        <taxon>Gigaspora</taxon>
    </lineage>
</organism>
<dbReference type="Proteomes" id="UP000439903">
    <property type="component" value="Unassembled WGS sequence"/>
</dbReference>
<feature type="region of interest" description="Disordered" evidence="1">
    <location>
        <begin position="69"/>
        <end position="103"/>
    </location>
</feature>
<feature type="compositionally biased region" description="Basic and acidic residues" evidence="1">
    <location>
        <begin position="69"/>
        <end position="93"/>
    </location>
</feature>
<evidence type="ECO:0000313" key="3">
    <source>
        <dbReference type="Proteomes" id="UP000439903"/>
    </source>
</evidence>
<protein>
    <submittedName>
        <fullName evidence="2">Uncharacterized protein</fullName>
    </submittedName>
</protein>
<dbReference type="EMBL" id="WTPW01000410">
    <property type="protein sequence ID" value="KAF0514377.1"/>
    <property type="molecule type" value="Genomic_DNA"/>
</dbReference>
<gene>
    <name evidence="2" type="ORF">F8M41_017619</name>
</gene>
<name>A0A8H4AMS1_GIGMA</name>
<evidence type="ECO:0000256" key="1">
    <source>
        <dbReference type="SAM" id="MobiDB-lite"/>
    </source>
</evidence>